<dbReference type="PANTHER" id="PTHR42718">
    <property type="entry name" value="MAJOR FACILITATOR SUPERFAMILY MULTIDRUG TRANSPORTER MFSC"/>
    <property type="match status" value="1"/>
</dbReference>
<keyword evidence="10" id="KW-1185">Reference proteome</keyword>
<feature type="transmembrane region" description="Helical" evidence="7">
    <location>
        <begin position="83"/>
        <end position="103"/>
    </location>
</feature>
<keyword evidence="6 7" id="KW-0472">Membrane</keyword>
<feature type="transmembrane region" description="Helical" evidence="7">
    <location>
        <begin position="206"/>
        <end position="226"/>
    </location>
</feature>
<keyword evidence="4 7" id="KW-0812">Transmembrane</keyword>
<protein>
    <submittedName>
        <fullName evidence="9">MFS transporter</fullName>
    </submittedName>
</protein>
<evidence type="ECO:0000313" key="10">
    <source>
        <dbReference type="Proteomes" id="UP001163831"/>
    </source>
</evidence>
<reference evidence="9" key="1">
    <citation type="submission" date="2022-10" db="EMBL/GenBank/DDBJ databases">
        <title>Candidatus Kirkpatrella diaphorinas gen. nov., sp. nov., an uncultured endosymbiont identified in a population of Diaphorina citri from Hawaii.</title>
        <authorList>
            <person name="Henry E.M."/>
            <person name="Carlson C.R."/>
            <person name="Kuo Y.-W."/>
        </authorList>
    </citation>
    <scope>NUCLEOTIDE SEQUENCE</scope>
    <source>
        <strain evidence="9">CADCRV1</strain>
    </source>
</reference>
<feature type="domain" description="Major facilitator superfamily (MFS) profile" evidence="8">
    <location>
        <begin position="20"/>
        <end position="459"/>
    </location>
</feature>
<feature type="transmembrane region" description="Helical" evidence="7">
    <location>
        <begin position="270"/>
        <end position="294"/>
    </location>
</feature>
<organism evidence="9 10">
    <name type="scientific">Candidatus Kirkpatrickella diaphorinae</name>
    <dbReference type="NCBI Taxonomy" id="2984322"/>
    <lineage>
        <taxon>Bacteria</taxon>
        <taxon>Pseudomonadati</taxon>
        <taxon>Pseudomonadota</taxon>
        <taxon>Alphaproteobacteria</taxon>
        <taxon>Acetobacterales</taxon>
        <taxon>Acetobacteraceae</taxon>
        <taxon>Candidatus Kirkpatrickella</taxon>
    </lineage>
</organism>
<feature type="transmembrane region" description="Helical" evidence="7">
    <location>
        <begin position="336"/>
        <end position="354"/>
    </location>
</feature>
<comment type="subcellular location">
    <subcellularLocation>
        <location evidence="1">Cell membrane</location>
        <topology evidence="1">Multi-pass membrane protein</topology>
    </subcellularLocation>
</comment>
<dbReference type="PRINTS" id="PR01036">
    <property type="entry name" value="TCRTETB"/>
</dbReference>
<dbReference type="PROSITE" id="PS50850">
    <property type="entry name" value="MFS"/>
    <property type="match status" value="1"/>
</dbReference>
<keyword evidence="3" id="KW-1003">Cell membrane</keyword>
<dbReference type="Gene3D" id="1.20.1250.20">
    <property type="entry name" value="MFS general substrate transporter like domains"/>
    <property type="match status" value="2"/>
</dbReference>
<evidence type="ECO:0000256" key="3">
    <source>
        <dbReference type="ARBA" id="ARBA00022475"/>
    </source>
</evidence>
<sequence length="461" mass="48582">MSVEGAAARYGLPQGVRYRAMFAVVLAVFISVLDYAITNVALPTIARELHVTSSQSIWAINVYQLAGLALLFPVSALGSRVGYARICCIGITLFLVASTLAALSSSLLTLTLARALQGAGSACIMGVNLALIRFIYPQHTIGKGIALNSFALGLGVACGPSIGSAVLALASWQWIYLINLPLDLIALTLALTSLPKTPLSEQKLDFKAIALSVLALTLTVIGLDALVHGGGISAMGFTALGLVCGVLLVRREKFSQFRIVPTDILPIPRIFVAFTCGNLVYISSNLFVIALPFTLEAVFNRSPSEVGLLITPWALSISMMSFVIGKWTDRLPAAQICAFGLFLMGAAFLLMWLLPASASNFSIAWRVAIGGCGFGLFHPPNNRVLMVATPQGREGGASGLVSVERLGGQTMGALCVAAIFRLSGHETTVCLLAASIIAFAGSIMSLGREYLISLGERTRSA</sequence>
<keyword evidence="2" id="KW-0813">Transport</keyword>
<dbReference type="SUPFAM" id="SSF103473">
    <property type="entry name" value="MFS general substrate transporter"/>
    <property type="match status" value="1"/>
</dbReference>
<feature type="transmembrane region" description="Helical" evidence="7">
    <location>
        <begin position="20"/>
        <end position="37"/>
    </location>
</feature>
<dbReference type="InterPro" id="IPR011701">
    <property type="entry name" value="MFS"/>
</dbReference>
<accession>A0ABY6GKK0</accession>
<feature type="transmembrane region" description="Helical" evidence="7">
    <location>
        <begin position="174"/>
        <end position="194"/>
    </location>
</feature>
<evidence type="ECO:0000256" key="6">
    <source>
        <dbReference type="ARBA" id="ARBA00023136"/>
    </source>
</evidence>
<feature type="transmembrane region" description="Helical" evidence="7">
    <location>
        <begin position="429"/>
        <end position="447"/>
    </location>
</feature>
<feature type="transmembrane region" description="Helical" evidence="7">
    <location>
        <begin position="306"/>
        <end position="324"/>
    </location>
</feature>
<dbReference type="CDD" id="cd17321">
    <property type="entry name" value="MFS_MMR_MDR_like"/>
    <property type="match status" value="1"/>
</dbReference>
<dbReference type="EMBL" id="CP107052">
    <property type="protein sequence ID" value="UYH52068.1"/>
    <property type="molecule type" value="Genomic_DNA"/>
</dbReference>
<proteinExistence type="predicted"/>
<feature type="transmembrane region" description="Helical" evidence="7">
    <location>
        <begin position="115"/>
        <end position="136"/>
    </location>
</feature>
<keyword evidence="5 7" id="KW-1133">Transmembrane helix</keyword>
<gene>
    <name evidence="9" type="ORF">N5W20_04230</name>
</gene>
<evidence type="ECO:0000256" key="7">
    <source>
        <dbReference type="SAM" id="Phobius"/>
    </source>
</evidence>
<dbReference type="Pfam" id="PF07690">
    <property type="entry name" value="MFS_1"/>
    <property type="match status" value="2"/>
</dbReference>
<evidence type="ECO:0000313" key="9">
    <source>
        <dbReference type="EMBL" id="UYH52068.1"/>
    </source>
</evidence>
<evidence type="ECO:0000259" key="8">
    <source>
        <dbReference type="PROSITE" id="PS50850"/>
    </source>
</evidence>
<name>A0ABY6GKK0_9PROT</name>
<dbReference type="InterPro" id="IPR036259">
    <property type="entry name" value="MFS_trans_sf"/>
</dbReference>
<feature type="transmembrane region" description="Helical" evidence="7">
    <location>
        <begin position="145"/>
        <end position="168"/>
    </location>
</feature>
<evidence type="ECO:0000256" key="2">
    <source>
        <dbReference type="ARBA" id="ARBA00022448"/>
    </source>
</evidence>
<dbReference type="PANTHER" id="PTHR42718:SF46">
    <property type="entry name" value="BLR6921 PROTEIN"/>
    <property type="match status" value="1"/>
</dbReference>
<feature type="transmembrane region" description="Helical" evidence="7">
    <location>
        <begin position="232"/>
        <end position="249"/>
    </location>
</feature>
<evidence type="ECO:0000256" key="4">
    <source>
        <dbReference type="ARBA" id="ARBA00022692"/>
    </source>
</evidence>
<evidence type="ECO:0000256" key="1">
    <source>
        <dbReference type="ARBA" id="ARBA00004651"/>
    </source>
</evidence>
<feature type="transmembrane region" description="Helical" evidence="7">
    <location>
        <begin position="57"/>
        <end position="76"/>
    </location>
</feature>
<evidence type="ECO:0000256" key="5">
    <source>
        <dbReference type="ARBA" id="ARBA00022989"/>
    </source>
</evidence>
<dbReference type="InterPro" id="IPR020846">
    <property type="entry name" value="MFS_dom"/>
</dbReference>
<dbReference type="Proteomes" id="UP001163831">
    <property type="component" value="Chromosome"/>
</dbReference>
<dbReference type="RefSeq" id="WP_319807663.1">
    <property type="nucleotide sequence ID" value="NZ_CP107052.1"/>
</dbReference>